<gene>
    <name evidence="3" type="ORF">ABMA27_003969</name>
    <name evidence="2" type="ORF">ABMA28_004117</name>
</gene>
<dbReference type="InterPro" id="IPR026193">
    <property type="entry name" value="NDUFV3"/>
</dbReference>
<dbReference type="EMBL" id="JBEUOH010000015">
    <property type="protein sequence ID" value="KAL0878988.1"/>
    <property type="molecule type" value="Genomic_DNA"/>
</dbReference>
<dbReference type="Proteomes" id="UP001549920">
    <property type="component" value="Unassembled WGS sequence"/>
</dbReference>
<feature type="compositionally biased region" description="Polar residues" evidence="1">
    <location>
        <begin position="39"/>
        <end position="51"/>
    </location>
</feature>
<evidence type="ECO:0000256" key="1">
    <source>
        <dbReference type="SAM" id="MobiDB-lite"/>
    </source>
</evidence>
<proteinExistence type="predicted"/>
<dbReference type="EMBL" id="JBEDNZ010000015">
    <property type="protein sequence ID" value="KAL0829320.1"/>
    <property type="molecule type" value="Genomic_DNA"/>
</dbReference>
<comment type="caution">
    <text evidence="2">The sequence shown here is derived from an EMBL/GenBank/DDBJ whole genome shotgun (WGS) entry which is preliminary data.</text>
</comment>
<name>A0ABD0SUS3_LOXSC</name>
<evidence type="ECO:0000313" key="2">
    <source>
        <dbReference type="EMBL" id="KAL0829320.1"/>
    </source>
</evidence>
<evidence type="ECO:0008006" key="6">
    <source>
        <dbReference type="Google" id="ProtNLM"/>
    </source>
</evidence>
<dbReference type="AlphaFoldDB" id="A0ABD0SUS3"/>
<protein>
    <recommendedName>
        <fullName evidence="6">NADH dehydrogenase [ubiquinone] flavoprotein 3, mitochondrial</fullName>
    </recommendedName>
</protein>
<evidence type="ECO:0000313" key="3">
    <source>
        <dbReference type="EMBL" id="KAL0878988.1"/>
    </source>
</evidence>
<reference evidence="4 5" key="1">
    <citation type="submission" date="2024-06" db="EMBL/GenBank/DDBJ databases">
        <title>A chromosome-level genome assembly of beet webworm, Loxostege sticticalis.</title>
        <authorList>
            <person name="Zhang Y."/>
        </authorList>
    </citation>
    <scope>NUCLEOTIDE SEQUENCE [LARGE SCALE GENOMIC DNA]</scope>
    <source>
        <strain evidence="3">AQ026</strain>
        <strain evidence="2">AQ028</strain>
        <tissue evidence="2">Male pupae</tissue>
        <tissue evidence="3">Whole body</tissue>
    </source>
</reference>
<evidence type="ECO:0000313" key="4">
    <source>
        <dbReference type="Proteomes" id="UP001549920"/>
    </source>
</evidence>
<dbReference type="Pfam" id="PF15880">
    <property type="entry name" value="NDUFV3"/>
    <property type="match status" value="1"/>
</dbReference>
<evidence type="ECO:0000313" key="5">
    <source>
        <dbReference type="Proteomes" id="UP001549921"/>
    </source>
</evidence>
<feature type="region of interest" description="Disordered" evidence="1">
    <location>
        <begin position="22"/>
        <end position="66"/>
    </location>
</feature>
<sequence length="104" mass="11202">MLSRIAIRYNKLGVLSRCYSEGVGQNQGPAASSPPPAAQVQTDVPGLSSNVVHPASQPVGPGVDPNKSGAYKVPEYFCYDNMSFFEAEIEMSKFRLPQPSALKK</sequence>
<keyword evidence="4" id="KW-1185">Reference proteome</keyword>
<dbReference type="Proteomes" id="UP001549921">
    <property type="component" value="Unassembled WGS sequence"/>
</dbReference>
<organism evidence="2 5">
    <name type="scientific">Loxostege sticticalis</name>
    <name type="common">Beet webworm moth</name>
    <dbReference type="NCBI Taxonomy" id="481309"/>
    <lineage>
        <taxon>Eukaryota</taxon>
        <taxon>Metazoa</taxon>
        <taxon>Ecdysozoa</taxon>
        <taxon>Arthropoda</taxon>
        <taxon>Hexapoda</taxon>
        <taxon>Insecta</taxon>
        <taxon>Pterygota</taxon>
        <taxon>Neoptera</taxon>
        <taxon>Endopterygota</taxon>
        <taxon>Lepidoptera</taxon>
        <taxon>Glossata</taxon>
        <taxon>Ditrysia</taxon>
        <taxon>Pyraloidea</taxon>
        <taxon>Crambidae</taxon>
        <taxon>Pyraustinae</taxon>
        <taxon>Loxostege</taxon>
    </lineage>
</organism>
<accession>A0ABD0SUS3</accession>